<proteinExistence type="predicted"/>
<dbReference type="Gene3D" id="3.40.30.10">
    <property type="entry name" value="Glutaredoxin"/>
    <property type="match status" value="1"/>
</dbReference>
<organism evidence="2">
    <name type="scientific">Bacillus sp. BS1807G30</name>
    <dbReference type="NCBI Taxonomy" id="3153756"/>
    <lineage>
        <taxon>Bacteria</taxon>
        <taxon>Bacillati</taxon>
        <taxon>Bacillota</taxon>
        <taxon>Bacilli</taxon>
        <taxon>Bacillales</taxon>
        <taxon>Bacillaceae</taxon>
        <taxon>Bacillus</taxon>
    </lineage>
</organism>
<protein>
    <submittedName>
        <fullName evidence="2">DsbA family protein</fullName>
    </submittedName>
</protein>
<reference evidence="2" key="1">
    <citation type="submission" date="2024-05" db="EMBL/GenBank/DDBJ databases">
        <authorList>
            <person name="Liu Z."/>
        </authorList>
    </citation>
    <scope>NUCLEOTIDE SEQUENCE</scope>
    <source>
        <strain evidence="2">BS1807G30</strain>
    </source>
</reference>
<dbReference type="InterPro" id="IPR036249">
    <property type="entry name" value="Thioredoxin-like_sf"/>
</dbReference>
<dbReference type="Pfam" id="PF01323">
    <property type="entry name" value="DSBA"/>
    <property type="match status" value="1"/>
</dbReference>
<dbReference type="CDD" id="cd03025">
    <property type="entry name" value="DsbA_FrnE_like"/>
    <property type="match status" value="1"/>
</dbReference>
<dbReference type="RefSeq" id="WP_268449991.1">
    <property type="nucleotide sequence ID" value="NZ_CP157353.1"/>
</dbReference>
<evidence type="ECO:0000313" key="2">
    <source>
        <dbReference type="EMBL" id="XBM03631.1"/>
    </source>
</evidence>
<accession>A0AAU7FIV2</accession>
<evidence type="ECO:0000259" key="1">
    <source>
        <dbReference type="Pfam" id="PF01323"/>
    </source>
</evidence>
<sequence length="210" mass="23769">MNDQEKSFIYVWDAYCGWCYGFSNSIRTLHENHPEIPLTLVSGGLFVGERRLPIKNYPHISEANERISQLTGVEFGDRYEELLENGTFILDSEAAAIGFSALRSIAPEHALYLASSMQKAFYQDGKSLSDEETYRDIAMKHQLDPDVLVERMNETETINDAYADFAKVQQLNVNGYPTLLLKKGDEYISLGGGAMTAEKLEDRLKEILKK</sequence>
<dbReference type="InterPro" id="IPR001853">
    <property type="entry name" value="DSBA-like_thioredoxin_dom"/>
</dbReference>
<dbReference type="Gene3D" id="1.10.472.60">
    <property type="entry name" value="putative protein disulfide isomerase domain"/>
    <property type="match status" value="1"/>
</dbReference>
<feature type="domain" description="DSBA-like thioredoxin" evidence="1">
    <location>
        <begin position="12"/>
        <end position="204"/>
    </location>
</feature>
<gene>
    <name evidence="2" type="ORF">ABG082_16095</name>
</gene>
<name>A0AAU7FIV2_9BACI</name>
<dbReference type="AlphaFoldDB" id="A0AAU7FIV2"/>
<dbReference type="EMBL" id="CP157353">
    <property type="protein sequence ID" value="XBM03631.1"/>
    <property type="molecule type" value="Genomic_DNA"/>
</dbReference>
<dbReference type="SUPFAM" id="SSF52833">
    <property type="entry name" value="Thioredoxin-like"/>
    <property type="match status" value="1"/>
</dbReference>
<dbReference type="GO" id="GO:0016491">
    <property type="term" value="F:oxidoreductase activity"/>
    <property type="evidence" value="ECO:0007669"/>
    <property type="project" value="InterPro"/>
</dbReference>